<dbReference type="GO" id="GO:0006631">
    <property type="term" value="P:fatty acid metabolic process"/>
    <property type="evidence" value="ECO:0007669"/>
    <property type="project" value="TreeGrafter"/>
</dbReference>
<name>A0A179FK95_METCM</name>
<dbReference type="InterPro" id="IPR045851">
    <property type="entry name" value="AMP-bd_C_sf"/>
</dbReference>
<keyword evidence="2" id="KW-0812">Transmembrane</keyword>
<dbReference type="PANTHER" id="PTHR43201:SF8">
    <property type="entry name" value="ACYL-COA SYNTHETASE FAMILY MEMBER 3"/>
    <property type="match status" value="1"/>
</dbReference>
<evidence type="ECO:0000313" key="5">
    <source>
        <dbReference type="Proteomes" id="UP000078397"/>
    </source>
</evidence>
<keyword evidence="2" id="KW-1133">Transmembrane helix</keyword>
<dbReference type="Gene3D" id="3.30.300.30">
    <property type="match status" value="1"/>
</dbReference>
<sequence>MSCLNGDPPATERFPKDAIFTRLKRLCKERTDVLFHDDYGIDANYSHLIGDIMHLRRKLREKLPSSSFNSHGSLRGDAASIAFLGHSGYHFIVSFFAIIALGGICVPLATGLTDKEALYILNKTKAVCILTGPSTLDVATRIKQFSQSQVSQALELVTITRADHESSKSHHHAFEIDGDLTFSPTTGCLVLFTSGTTGPPKGVLLPRKMFHCTADLASKPVIYLASCPVQWVGGTGLIDSVLNAEHLHIMRNDCGPGEFWEILKEGKVTEMSVSPTLLRGLMKYYNENIRGLPDEDRDRYLHGAKNLEVVYTSGSVLSRFTRKFFTDLMNMPLRNGYGITEMGGGVIVTPDGSDYKEGYIGKPLPGIEVRLSEGNHGEILVKSPHRFIGYVGDEKATRAAFDDEGFYKTGDQAHRVGDDFYFDGRLSQDWIRFHEYTISVLELEQSLMDLPYVFEAHVLPVPEHEAGGIVAALVRLDKHAGQGAKHDVTLATIREDLAGAGLVSYKLPALLRLLREEDQVPFTASGKAVKKECLRKYFNITGYLQDQYAVDGVEYWGNKLDLGASSRLFDWGGL</sequence>
<proteinExistence type="inferred from homology"/>
<dbReference type="GO" id="GO:0031956">
    <property type="term" value="F:medium-chain fatty acid-CoA ligase activity"/>
    <property type="evidence" value="ECO:0007669"/>
    <property type="project" value="TreeGrafter"/>
</dbReference>
<dbReference type="Gene3D" id="3.40.50.12780">
    <property type="entry name" value="N-terminal domain of ligase-like"/>
    <property type="match status" value="1"/>
</dbReference>
<feature type="transmembrane region" description="Helical" evidence="2">
    <location>
        <begin position="89"/>
        <end position="109"/>
    </location>
</feature>
<dbReference type="RefSeq" id="XP_018143051.1">
    <property type="nucleotide sequence ID" value="XM_018286421.1"/>
</dbReference>
<organism evidence="4 5">
    <name type="scientific">Pochonia chlamydosporia 170</name>
    <dbReference type="NCBI Taxonomy" id="1380566"/>
    <lineage>
        <taxon>Eukaryota</taxon>
        <taxon>Fungi</taxon>
        <taxon>Dikarya</taxon>
        <taxon>Ascomycota</taxon>
        <taxon>Pezizomycotina</taxon>
        <taxon>Sordariomycetes</taxon>
        <taxon>Hypocreomycetidae</taxon>
        <taxon>Hypocreales</taxon>
        <taxon>Clavicipitaceae</taxon>
        <taxon>Pochonia</taxon>
    </lineage>
</organism>
<dbReference type="SUPFAM" id="SSF56801">
    <property type="entry name" value="Acetyl-CoA synthetase-like"/>
    <property type="match status" value="1"/>
</dbReference>
<dbReference type="EMBL" id="LSBJ02000004">
    <property type="protein sequence ID" value="OAQ65964.1"/>
    <property type="molecule type" value="Genomic_DNA"/>
</dbReference>
<dbReference type="CDD" id="cd04433">
    <property type="entry name" value="AFD_class_I"/>
    <property type="match status" value="1"/>
</dbReference>
<dbReference type="InterPro" id="IPR042099">
    <property type="entry name" value="ANL_N_sf"/>
</dbReference>
<reference evidence="4 5" key="1">
    <citation type="journal article" date="2016" name="PLoS Pathog.">
        <title>Biosynthesis of antibiotic leucinostatins in bio-control fungus Purpureocillium lilacinum and their inhibition on phytophthora revealed by genome mining.</title>
        <authorList>
            <person name="Wang G."/>
            <person name="Liu Z."/>
            <person name="Lin R."/>
            <person name="Li E."/>
            <person name="Mao Z."/>
            <person name="Ling J."/>
            <person name="Yang Y."/>
            <person name="Yin W.B."/>
            <person name="Xie B."/>
        </authorList>
    </citation>
    <scope>NUCLEOTIDE SEQUENCE [LARGE SCALE GENOMIC DNA]</scope>
    <source>
        <strain evidence="4">170</strain>
    </source>
</reference>
<gene>
    <name evidence="4" type="ORF">VFPPC_07586</name>
</gene>
<dbReference type="PROSITE" id="PS00455">
    <property type="entry name" value="AMP_BINDING"/>
    <property type="match status" value="1"/>
</dbReference>
<comment type="similarity">
    <text evidence="1">Belongs to the ATP-dependent AMP-binding enzyme family.</text>
</comment>
<dbReference type="Pfam" id="PF00501">
    <property type="entry name" value="AMP-binding"/>
    <property type="match status" value="1"/>
</dbReference>
<dbReference type="Proteomes" id="UP000078397">
    <property type="component" value="Unassembled WGS sequence"/>
</dbReference>
<feature type="domain" description="AMP-dependent synthetase/ligase" evidence="3">
    <location>
        <begin position="71"/>
        <end position="390"/>
    </location>
</feature>
<accession>A0A179FK95</accession>
<evidence type="ECO:0000259" key="3">
    <source>
        <dbReference type="Pfam" id="PF00501"/>
    </source>
</evidence>
<comment type="caution">
    <text evidence="4">The sequence shown here is derived from an EMBL/GenBank/DDBJ whole genome shotgun (WGS) entry which is preliminary data.</text>
</comment>
<evidence type="ECO:0000256" key="2">
    <source>
        <dbReference type="SAM" id="Phobius"/>
    </source>
</evidence>
<protein>
    <submittedName>
        <fullName evidence="4">AMP-binding enzyme</fullName>
    </submittedName>
</protein>
<dbReference type="OrthoDB" id="6614653at2759"/>
<dbReference type="AlphaFoldDB" id="A0A179FK95"/>
<dbReference type="PANTHER" id="PTHR43201">
    <property type="entry name" value="ACYL-COA SYNTHETASE"/>
    <property type="match status" value="1"/>
</dbReference>
<evidence type="ECO:0000256" key="1">
    <source>
        <dbReference type="ARBA" id="ARBA00006432"/>
    </source>
</evidence>
<evidence type="ECO:0000313" key="4">
    <source>
        <dbReference type="EMBL" id="OAQ65964.1"/>
    </source>
</evidence>
<keyword evidence="2" id="KW-0472">Membrane</keyword>
<dbReference type="STRING" id="1380566.A0A179FK95"/>
<dbReference type="GeneID" id="28850415"/>
<dbReference type="KEGG" id="pchm:VFPPC_07586"/>
<dbReference type="InterPro" id="IPR020845">
    <property type="entry name" value="AMP-binding_CS"/>
</dbReference>
<dbReference type="InterPro" id="IPR000873">
    <property type="entry name" value="AMP-dep_synth/lig_dom"/>
</dbReference>
<keyword evidence="5" id="KW-1185">Reference proteome</keyword>